<dbReference type="PIRSF" id="PIRSF000804">
    <property type="entry name" value="DNA_pol_III_b"/>
    <property type="match status" value="1"/>
</dbReference>
<feature type="domain" description="DNA polymerase III beta sliding clamp N-terminal" evidence="11">
    <location>
        <begin position="1"/>
        <end position="127"/>
    </location>
</feature>
<feature type="domain" description="DNA polymerase III beta sliding clamp C-terminal" evidence="13">
    <location>
        <begin position="254"/>
        <end position="373"/>
    </location>
</feature>
<keyword evidence="9" id="KW-0238">DNA-binding</keyword>
<dbReference type="InterPro" id="IPR001001">
    <property type="entry name" value="DNA_polIII_beta"/>
</dbReference>
<feature type="domain" description="DNA polymerase III beta sliding clamp central" evidence="12">
    <location>
        <begin position="137"/>
        <end position="251"/>
    </location>
</feature>
<evidence type="ECO:0000256" key="1">
    <source>
        <dbReference type="ARBA" id="ARBA00004496"/>
    </source>
</evidence>
<evidence type="ECO:0000313" key="15">
    <source>
        <dbReference type="Proteomes" id="UP001229209"/>
    </source>
</evidence>
<dbReference type="Pfam" id="PF00712">
    <property type="entry name" value="DNA_pol3_beta"/>
    <property type="match status" value="1"/>
</dbReference>
<comment type="similarity">
    <text evidence="2 10">Belongs to the beta sliding clamp family.</text>
</comment>
<keyword evidence="7 10" id="KW-0235">DNA replication</keyword>
<dbReference type="RefSeq" id="WP_306953471.1">
    <property type="nucleotide sequence ID" value="NZ_JAURUO010000003.1"/>
</dbReference>
<sequence length="377" mass="42091">MHCVVNKNALLNLINNVSRAVATRTTKQILSGILINLSSNTLIATAYDLELGIQDELSVQTEDPTFLQISEPGSIVLPARYFLDVIRKLPDEKVQIQTNSNYITKIVSGHSEFHLHGIDASEFPKLPSFLSSNAFKVSSKKLRSLIESTVFATSSSEVRPILTGLHVELNRDFLSFTATDGLRLATKKYPFEEVKNHTISAVLPGKSLNELAKILPDTDEEVVLQLSEGHSLFIFGSMHVYTRLLSGAYPDTSRLIPSQWKTELLINRSELLSAVDRAVLILRDKENNKVKMEIQNNEMSMSSNSPEIGNVQEQLWINEKSGEDVQITFNGRYVLDALRNLESETVTIRLNGSNQPFVILENQENGSLQLISPVLTR</sequence>
<keyword evidence="5 10" id="KW-0808">Transferase</keyword>
<evidence type="ECO:0000256" key="3">
    <source>
        <dbReference type="ARBA" id="ARBA00021035"/>
    </source>
</evidence>
<dbReference type="EMBL" id="JAURUO010000003">
    <property type="protein sequence ID" value="MDP9727907.1"/>
    <property type="molecule type" value="Genomic_DNA"/>
</dbReference>
<comment type="caution">
    <text evidence="14">The sequence shown here is derived from an EMBL/GenBank/DDBJ whole genome shotgun (WGS) entry which is preliminary data.</text>
</comment>
<evidence type="ECO:0000256" key="4">
    <source>
        <dbReference type="ARBA" id="ARBA00022490"/>
    </source>
</evidence>
<keyword evidence="6 10" id="KW-0548">Nucleotidyltransferase</keyword>
<dbReference type="InterPro" id="IPR022634">
    <property type="entry name" value="DNA_polIII_beta_N"/>
</dbReference>
<evidence type="ECO:0000256" key="7">
    <source>
        <dbReference type="ARBA" id="ARBA00022705"/>
    </source>
</evidence>
<dbReference type="SMART" id="SM00480">
    <property type="entry name" value="POL3Bc"/>
    <property type="match status" value="1"/>
</dbReference>
<reference evidence="14 15" key="1">
    <citation type="submission" date="2023-07" db="EMBL/GenBank/DDBJ databases">
        <title>Genomic Encyclopedia of Type Strains, Phase IV (KMG-IV): sequencing the most valuable type-strain genomes for metagenomic binning, comparative biology and taxonomic classification.</title>
        <authorList>
            <person name="Goeker M."/>
        </authorList>
    </citation>
    <scope>NUCLEOTIDE SEQUENCE [LARGE SCALE GENOMIC DNA]</scope>
    <source>
        <strain evidence="14 15">DSM 25924</strain>
    </source>
</reference>
<dbReference type="GO" id="GO:0003887">
    <property type="term" value="F:DNA-directed DNA polymerase activity"/>
    <property type="evidence" value="ECO:0007669"/>
    <property type="project" value="UniProtKB-EC"/>
</dbReference>
<comment type="function">
    <text evidence="10">Confers DNA tethering and processivity to DNA polymerases and other proteins. Acts as a clamp, forming a ring around DNA (a reaction catalyzed by the clamp-loading complex) which diffuses in an ATP-independent manner freely and bidirectionally along dsDNA. Initially characterized for its ability to contact the catalytic subunit of DNA polymerase III (Pol III), a complex, multichain enzyme responsible for most of the replicative synthesis in bacteria; Pol III exhibits 3'-5' exonuclease proofreading activity. The beta chain is required for initiation of replication as well as for processivity of DNA replication.</text>
</comment>
<evidence type="ECO:0000259" key="11">
    <source>
        <dbReference type="Pfam" id="PF00712"/>
    </source>
</evidence>
<dbReference type="InterPro" id="IPR046938">
    <property type="entry name" value="DNA_clamp_sf"/>
</dbReference>
<dbReference type="InterPro" id="IPR022637">
    <property type="entry name" value="DNA_polIII_beta_cen"/>
</dbReference>
<dbReference type="SUPFAM" id="SSF55979">
    <property type="entry name" value="DNA clamp"/>
    <property type="match status" value="3"/>
</dbReference>
<evidence type="ECO:0000256" key="10">
    <source>
        <dbReference type="PIRNR" id="PIRNR000804"/>
    </source>
</evidence>
<dbReference type="Gene3D" id="3.10.150.10">
    <property type="entry name" value="DNA Polymerase III, subunit A, domain 2"/>
    <property type="match status" value="1"/>
</dbReference>
<evidence type="ECO:0000259" key="12">
    <source>
        <dbReference type="Pfam" id="PF02767"/>
    </source>
</evidence>
<evidence type="ECO:0000313" key="14">
    <source>
        <dbReference type="EMBL" id="MDP9727907.1"/>
    </source>
</evidence>
<dbReference type="CDD" id="cd00140">
    <property type="entry name" value="beta_clamp"/>
    <property type="match status" value="1"/>
</dbReference>
<evidence type="ECO:0000256" key="8">
    <source>
        <dbReference type="ARBA" id="ARBA00022932"/>
    </source>
</evidence>
<organism evidence="14 15">
    <name type="scientific">Alicyclobacillus tolerans</name>
    <dbReference type="NCBI Taxonomy" id="90970"/>
    <lineage>
        <taxon>Bacteria</taxon>
        <taxon>Bacillati</taxon>
        <taxon>Bacillota</taxon>
        <taxon>Bacilli</taxon>
        <taxon>Bacillales</taxon>
        <taxon>Alicyclobacillaceae</taxon>
        <taxon>Alicyclobacillus</taxon>
    </lineage>
</organism>
<evidence type="ECO:0000256" key="5">
    <source>
        <dbReference type="ARBA" id="ARBA00022679"/>
    </source>
</evidence>
<keyword evidence="15" id="KW-1185">Reference proteome</keyword>
<comment type="subunit">
    <text evidence="10">Forms a ring-shaped head-to-tail homodimer around DNA.</text>
</comment>
<dbReference type="Proteomes" id="UP001229209">
    <property type="component" value="Unassembled WGS sequence"/>
</dbReference>
<dbReference type="PANTHER" id="PTHR30478">
    <property type="entry name" value="DNA POLYMERASE III SUBUNIT BETA"/>
    <property type="match status" value="1"/>
</dbReference>
<keyword evidence="4 10" id="KW-0963">Cytoplasm</keyword>
<evidence type="ECO:0000259" key="13">
    <source>
        <dbReference type="Pfam" id="PF02768"/>
    </source>
</evidence>
<evidence type="ECO:0000256" key="9">
    <source>
        <dbReference type="ARBA" id="ARBA00023125"/>
    </source>
</evidence>
<dbReference type="Pfam" id="PF02768">
    <property type="entry name" value="DNA_pol3_beta_3"/>
    <property type="match status" value="1"/>
</dbReference>
<evidence type="ECO:0000256" key="2">
    <source>
        <dbReference type="ARBA" id="ARBA00010752"/>
    </source>
</evidence>
<comment type="subcellular location">
    <subcellularLocation>
        <location evidence="1 10">Cytoplasm</location>
    </subcellularLocation>
</comment>
<name>A0ABT9LUG3_9BACL</name>
<dbReference type="InterPro" id="IPR022635">
    <property type="entry name" value="DNA_polIII_beta_C"/>
</dbReference>
<dbReference type="Pfam" id="PF02767">
    <property type="entry name" value="DNA_pol3_beta_2"/>
    <property type="match status" value="1"/>
</dbReference>
<proteinExistence type="inferred from homology"/>
<protein>
    <recommendedName>
        <fullName evidence="3 10">Beta sliding clamp</fullName>
    </recommendedName>
</protein>
<evidence type="ECO:0000256" key="6">
    <source>
        <dbReference type="ARBA" id="ARBA00022695"/>
    </source>
</evidence>
<keyword evidence="8 10" id="KW-0239">DNA-directed DNA polymerase</keyword>
<dbReference type="PANTHER" id="PTHR30478:SF0">
    <property type="entry name" value="BETA SLIDING CLAMP"/>
    <property type="match status" value="1"/>
</dbReference>
<accession>A0ABT9LUG3</accession>
<dbReference type="NCBIfam" id="TIGR00663">
    <property type="entry name" value="dnan"/>
    <property type="match status" value="1"/>
</dbReference>
<dbReference type="Gene3D" id="3.70.10.10">
    <property type="match status" value="1"/>
</dbReference>
<gene>
    <name evidence="14" type="ORF">J2S04_000837</name>
</gene>